<keyword evidence="2" id="KW-1185">Reference proteome</keyword>
<dbReference type="Proteomes" id="UP000242791">
    <property type="component" value="Unassembled WGS sequence"/>
</dbReference>
<protein>
    <submittedName>
        <fullName evidence="1">Uncharacterized protein</fullName>
    </submittedName>
</protein>
<sequence length="188" mass="21303">NQTKPKFQAQRSKPPCSKFPSFLLNLAKQSKANLNSERNKEDNMRFFILISLFRFAVFALANPGPDRPAARQHQRKTSGYRLNSKWRDSQTSSIRDYLGLVWFGFWFLLISRHVDELLDDKSTKITKNLLMTAGPAITPELLKKVSGLLDNGSKLLTPDFVDQTKNLIKKASNVCASSLYPFAACPHI</sequence>
<organism evidence="1 2">
    <name type="scientific">Blastomyces percursus</name>
    <dbReference type="NCBI Taxonomy" id="1658174"/>
    <lineage>
        <taxon>Eukaryota</taxon>
        <taxon>Fungi</taxon>
        <taxon>Dikarya</taxon>
        <taxon>Ascomycota</taxon>
        <taxon>Pezizomycotina</taxon>
        <taxon>Eurotiomycetes</taxon>
        <taxon>Eurotiomycetidae</taxon>
        <taxon>Onygenales</taxon>
        <taxon>Ajellomycetaceae</taxon>
        <taxon>Blastomyces</taxon>
    </lineage>
</organism>
<gene>
    <name evidence="1" type="ORF">ACJ73_05524</name>
</gene>
<evidence type="ECO:0000313" key="1">
    <source>
        <dbReference type="EMBL" id="OJD23128.1"/>
    </source>
</evidence>
<dbReference type="EMBL" id="LGTZ01000872">
    <property type="protein sequence ID" value="OJD23128.1"/>
    <property type="molecule type" value="Genomic_DNA"/>
</dbReference>
<reference evidence="1 2" key="1">
    <citation type="submission" date="2015-08" db="EMBL/GenBank/DDBJ databases">
        <title>Emmonsia species relationships and genome sequence.</title>
        <authorList>
            <person name="Cuomo C.A."/>
            <person name="Schwartz I.S."/>
            <person name="Kenyon C."/>
            <person name="De Hoog G.S."/>
            <person name="Govender N.P."/>
            <person name="Botha A."/>
            <person name="Moreno L."/>
            <person name="De Vries M."/>
            <person name="Munoz J.F."/>
            <person name="Stielow J.B."/>
        </authorList>
    </citation>
    <scope>NUCLEOTIDE SEQUENCE [LARGE SCALE GENOMIC DNA]</scope>
    <source>
        <strain evidence="1 2">EI222</strain>
    </source>
</reference>
<proteinExistence type="predicted"/>
<feature type="non-terminal residue" evidence="1">
    <location>
        <position position="1"/>
    </location>
</feature>
<evidence type="ECO:0000313" key="2">
    <source>
        <dbReference type="Proteomes" id="UP000242791"/>
    </source>
</evidence>
<dbReference type="STRING" id="1658174.A0A1J9Q3M9"/>
<dbReference type="AlphaFoldDB" id="A0A1J9Q3M9"/>
<dbReference type="OrthoDB" id="3438016at2759"/>
<name>A0A1J9Q3M9_9EURO</name>
<dbReference type="VEuPathDB" id="FungiDB:ACJ73_05524"/>
<comment type="caution">
    <text evidence="1">The sequence shown here is derived from an EMBL/GenBank/DDBJ whole genome shotgun (WGS) entry which is preliminary data.</text>
</comment>
<accession>A0A1J9Q3M9</accession>